<comment type="caution">
    <text evidence="1">The sequence shown here is derived from an EMBL/GenBank/DDBJ whole genome shotgun (WGS) entry which is preliminary data.</text>
</comment>
<evidence type="ECO:0000313" key="2">
    <source>
        <dbReference type="Proteomes" id="UP001150941"/>
    </source>
</evidence>
<dbReference type="GeneID" id="83203836"/>
<accession>A0A9W9NTT3</accession>
<sequence length="391" mass="44750">MLSGYLAWFSLLFEPFSDYTSPIQPQARLRPENRPWQSIITGVYGHPPKINIHDRQGDISWSFERSDVKQRLPPNIKRCLYHRANDATDVKWLNNGTSIAAIYSALAVVVNHTPDNPSIDKQITFALCRDNEWLWNAHTIEPLPGNLLAVGTTGQRPWDGILVYNASELVDEPQVLQNVTGVRAIHALIWDEQAQMLWTCGTDAAADGSDGIPAYGAIVGYPFDNSTGLLDKENARWYRLKDATTIQWEWGAGYPWWAGPHDLVPVPNQRKFLMSNDLGLHEFDLDKGEFIAHLENVTDRYMPGFEVTTPDRHGLDYDSDGEYREFPQSDLKGLSLAPDGSYVYIQSLWRKFRSFHVSLVVHGVRKKIRKGDEIYRSRWYEDMEGWPKPKY</sequence>
<reference evidence="1" key="1">
    <citation type="submission" date="2022-11" db="EMBL/GenBank/DDBJ databases">
        <authorList>
            <person name="Petersen C."/>
        </authorList>
    </citation>
    <scope>NUCLEOTIDE SEQUENCE</scope>
    <source>
        <strain evidence="1">IBT 19713</strain>
    </source>
</reference>
<dbReference type="RefSeq" id="XP_058329423.1">
    <property type="nucleotide sequence ID" value="XM_058476533.1"/>
</dbReference>
<organism evidence="1 2">
    <name type="scientific">Penicillium chermesinum</name>
    <dbReference type="NCBI Taxonomy" id="63820"/>
    <lineage>
        <taxon>Eukaryota</taxon>
        <taxon>Fungi</taxon>
        <taxon>Dikarya</taxon>
        <taxon>Ascomycota</taxon>
        <taxon>Pezizomycotina</taxon>
        <taxon>Eurotiomycetes</taxon>
        <taxon>Eurotiomycetidae</taxon>
        <taxon>Eurotiales</taxon>
        <taxon>Aspergillaceae</taxon>
        <taxon>Penicillium</taxon>
    </lineage>
</organism>
<gene>
    <name evidence="1" type="ORF">N7468_007237</name>
</gene>
<evidence type="ECO:0000313" key="1">
    <source>
        <dbReference type="EMBL" id="KAJ5226012.1"/>
    </source>
</evidence>
<proteinExistence type="predicted"/>
<name>A0A9W9NTT3_9EURO</name>
<dbReference type="Proteomes" id="UP001150941">
    <property type="component" value="Unassembled WGS sequence"/>
</dbReference>
<dbReference type="OrthoDB" id="4449395at2759"/>
<dbReference type="AlphaFoldDB" id="A0A9W9NTT3"/>
<keyword evidence="2" id="KW-1185">Reference proteome</keyword>
<reference evidence="1" key="2">
    <citation type="journal article" date="2023" name="IMA Fungus">
        <title>Comparative genomic study of the Penicillium genus elucidates a diverse pangenome and 15 lateral gene transfer events.</title>
        <authorList>
            <person name="Petersen C."/>
            <person name="Sorensen T."/>
            <person name="Nielsen M.R."/>
            <person name="Sondergaard T.E."/>
            <person name="Sorensen J.L."/>
            <person name="Fitzpatrick D.A."/>
            <person name="Frisvad J.C."/>
            <person name="Nielsen K.L."/>
        </authorList>
    </citation>
    <scope>NUCLEOTIDE SEQUENCE</scope>
    <source>
        <strain evidence="1">IBT 19713</strain>
    </source>
</reference>
<dbReference type="InterPro" id="IPR011044">
    <property type="entry name" value="Quino_amine_DH_bsu"/>
</dbReference>
<protein>
    <submittedName>
        <fullName evidence="1">Uncharacterized protein</fullName>
    </submittedName>
</protein>
<dbReference type="EMBL" id="JAPQKS010000005">
    <property type="protein sequence ID" value="KAJ5226012.1"/>
    <property type="molecule type" value="Genomic_DNA"/>
</dbReference>
<dbReference type="SUPFAM" id="SSF50969">
    <property type="entry name" value="YVTN repeat-like/Quinoprotein amine dehydrogenase"/>
    <property type="match status" value="1"/>
</dbReference>